<evidence type="ECO:0000313" key="1">
    <source>
        <dbReference type="EMBL" id="XCB08958.1"/>
    </source>
</evidence>
<organism evidence="1">
    <name type="scientific">Stenotrophomonas phage vB_SmaS_QH3</name>
    <dbReference type="NCBI Taxonomy" id="3229738"/>
    <lineage>
        <taxon>Viruses</taxon>
        <taxon>Duplodnaviria</taxon>
        <taxon>Heunggongvirae</taxon>
        <taxon>Uroviricota</taxon>
        <taxon>Caudoviricetes</taxon>
        <taxon>Jondennisvirinae</taxon>
        <taxon>Septimatrevirus</taxon>
    </lineage>
</organism>
<proteinExistence type="predicted"/>
<reference evidence="1" key="1">
    <citation type="submission" date="2024-06" db="EMBL/GenBank/DDBJ databases">
        <authorList>
            <person name="Cheng P."/>
            <person name="A X."/>
        </authorList>
    </citation>
    <scope>NUCLEOTIDE SEQUENCE</scope>
</reference>
<sequence>MPVQIVASSPKAKEVAETKREQRAEMYPFDQLEIGQSFTVPLDECNWKSLRIIVYKRNAKYKGEREFSFLKHDDLNLVEVARIA</sequence>
<dbReference type="EMBL" id="PP932004">
    <property type="protein sequence ID" value="XCB08958.1"/>
    <property type="molecule type" value="Genomic_DNA"/>
</dbReference>
<accession>A0AAU7YTV7</accession>
<protein>
    <submittedName>
        <fullName evidence="1">Uncharacterized protein</fullName>
    </submittedName>
</protein>
<name>A0AAU7YTV7_9CAUD</name>